<dbReference type="PROSITE" id="PS51379">
    <property type="entry name" value="4FE4S_FER_2"/>
    <property type="match status" value="1"/>
</dbReference>
<evidence type="ECO:0000259" key="4">
    <source>
        <dbReference type="PROSITE" id="PS51379"/>
    </source>
</evidence>
<keyword evidence="3" id="KW-0411">Iron-sulfur</keyword>
<dbReference type="Gene3D" id="3.20.20.100">
    <property type="entry name" value="NADP-dependent oxidoreductase domain"/>
    <property type="match status" value="1"/>
</dbReference>
<dbReference type="GO" id="GO:0051536">
    <property type="term" value="F:iron-sulfur cluster binding"/>
    <property type="evidence" value="ECO:0007669"/>
    <property type="project" value="UniProtKB-KW"/>
</dbReference>
<dbReference type="PROSITE" id="PS00198">
    <property type="entry name" value="4FE4S_FER_1"/>
    <property type="match status" value="1"/>
</dbReference>
<evidence type="ECO:0000256" key="2">
    <source>
        <dbReference type="ARBA" id="ARBA00023004"/>
    </source>
</evidence>
<name>A0A4R1K585_9BACT</name>
<dbReference type="PANTHER" id="PTHR43312">
    <property type="entry name" value="D-THREO-ALDOSE 1-DEHYDROGENASE"/>
    <property type="match status" value="1"/>
</dbReference>
<dbReference type="EMBL" id="SMGG01000006">
    <property type="protein sequence ID" value="TCK59335.1"/>
    <property type="molecule type" value="Genomic_DNA"/>
</dbReference>
<keyword evidence="1" id="KW-0479">Metal-binding</keyword>
<evidence type="ECO:0000256" key="3">
    <source>
        <dbReference type="ARBA" id="ARBA00023014"/>
    </source>
</evidence>
<evidence type="ECO:0000313" key="6">
    <source>
        <dbReference type="Proteomes" id="UP000294614"/>
    </source>
</evidence>
<dbReference type="SUPFAM" id="SSF46548">
    <property type="entry name" value="alpha-helical ferredoxin"/>
    <property type="match status" value="1"/>
</dbReference>
<keyword evidence="6" id="KW-1185">Reference proteome</keyword>
<dbReference type="OrthoDB" id="9773828at2"/>
<gene>
    <name evidence="5" type="ORF">C8D98_2268</name>
</gene>
<dbReference type="InterPro" id="IPR023210">
    <property type="entry name" value="NADP_OxRdtase_dom"/>
</dbReference>
<dbReference type="PANTHER" id="PTHR43312:SF2">
    <property type="entry name" value="OXIDOREDUCTASE"/>
    <property type="match status" value="1"/>
</dbReference>
<dbReference type="Pfam" id="PF13187">
    <property type="entry name" value="Fer4_9"/>
    <property type="match status" value="1"/>
</dbReference>
<proteinExistence type="predicted"/>
<dbReference type="InterPro" id="IPR017900">
    <property type="entry name" value="4Fe4S_Fe_S_CS"/>
</dbReference>
<dbReference type="InterPro" id="IPR017896">
    <property type="entry name" value="4Fe4S_Fe-S-bd"/>
</dbReference>
<organism evidence="5 6">
    <name type="scientific">Seleniivibrio woodruffii</name>
    <dbReference type="NCBI Taxonomy" id="1078050"/>
    <lineage>
        <taxon>Bacteria</taxon>
        <taxon>Pseudomonadati</taxon>
        <taxon>Deferribacterota</taxon>
        <taxon>Deferribacteres</taxon>
        <taxon>Deferribacterales</taxon>
        <taxon>Geovibrionaceae</taxon>
        <taxon>Seleniivibrio</taxon>
    </lineage>
</organism>
<sequence length="401" mass="45398">MLYRKMPKTGDELSILGFGAMRLPMKDGQIDEERALAQVRGAIDRGINYVDTAWPYHFGASEPFVGRALQDGYRDKVYLATKLPCWMVNSREEMDKYLNAQLERLQTDRIDYYLMHSLGWDTWKKMLDLGILEFIDTIKKDGRVKRVGFSFHSAPEEFNPIVDTYDWDFAQIQFNYLDRDYQAGLAGLKYLAEKNIGVIIMEPLRGGSLANPVQPDLVQAVWDEADVKRTPVEWALRWVWNYPEVGVILSGMNEEAHIDQNIAVACEAHPLSLTAKELELVDRAEAAFKKLLKVNCTGCEYCLPCPVGVKIPSCFEYYNNRFLFDDLNTAMFRYAMVTGEAFSDKPNNGFASQCVSCGECVDKCPQGIAIPDVLQDVVNVLEAGDFQGRVAGARAFARRTI</sequence>
<protein>
    <recommendedName>
        <fullName evidence="4">4Fe-4S ferredoxin-type domain-containing protein</fullName>
    </recommendedName>
</protein>
<feature type="domain" description="4Fe-4S ferredoxin-type" evidence="4">
    <location>
        <begin position="344"/>
        <end position="373"/>
    </location>
</feature>
<evidence type="ECO:0000256" key="1">
    <source>
        <dbReference type="ARBA" id="ARBA00022723"/>
    </source>
</evidence>
<dbReference type="InterPro" id="IPR036812">
    <property type="entry name" value="NAD(P)_OxRdtase_dom_sf"/>
</dbReference>
<dbReference type="AlphaFoldDB" id="A0A4R1K585"/>
<dbReference type="SUPFAM" id="SSF51430">
    <property type="entry name" value="NAD(P)-linked oxidoreductase"/>
    <property type="match status" value="1"/>
</dbReference>
<dbReference type="GO" id="GO:0046872">
    <property type="term" value="F:metal ion binding"/>
    <property type="evidence" value="ECO:0007669"/>
    <property type="project" value="UniProtKB-KW"/>
</dbReference>
<evidence type="ECO:0000313" key="5">
    <source>
        <dbReference type="EMBL" id="TCK59335.1"/>
    </source>
</evidence>
<dbReference type="Pfam" id="PF00248">
    <property type="entry name" value="Aldo_ket_red"/>
    <property type="match status" value="1"/>
</dbReference>
<dbReference type="RefSeq" id="WP_132874247.1">
    <property type="nucleotide sequence ID" value="NZ_SMGG01000006.1"/>
</dbReference>
<reference evidence="5 6" key="1">
    <citation type="submission" date="2019-03" db="EMBL/GenBank/DDBJ databases">
        <title>Genomic Encyclopedia of Type Strains, Phase IV (KMG-IV): sequencing the most valuable type-strain genomes for metagenomic binning, comparative biology and taxonomic classification.</title>
        <authorList>
            <person name="Goeker M."/>
        </authorList>
    </citation>
    <scope>NUCLEOTIDE SEQUENCE [LARGE SCALE GENOMIC DNA]</scope>
    <source>
        <strain evidence="5 6">DSM 24984</strain>
    </source>
</reference>
<accession>A0A4R1K585</accession>
<dbReference type="CDD" id="cd19096">
    <property type="entry name" value="AKR_Fe-S_oxidoreductase"/>
    <property type="match status" value="1"/>
</dbReference>
<comment type="caution">
    <text evidence="5">The sequence shown here is derived from an EMBL/GenBank/DDBJ whole genome shotgun (WGS) entry which is preliminary data.</text>
</comment>
<dbReference type="Proteomes" id="UP000294614">
    <property type="component" value="Unassembled WGS sequence"/>
</dbReference>
<keyword evidence="2" id="KW-0408">Iron</keyword>
<dbReference type="InterPro" id="IPR053135">
    <property type="entry name" value="AKR2_Oxidoreductase"/>
</dbReference>